<keyword evidence="3" id="KW-1185">Reference proteome</keyword>
<proteinExistence type="predicted"/>
<keyword evidence="1" id="KW-0175">Coiled coil</keyword>
<dbReference type="RefSeq" id="WP_188691215.1">
    <property type="nucleotide sequence ID" value="NZ_BMLS01000001.1"/>
</dbReference>
<sequence length="229" mass="26459">MSDMSRQEKHTASLVSDNDSLTQEQVRDYLLANPDFFLFYPNVLDALRIPHQQKGTVSLVERQAEQLRLKVRQLQHQINELMSVAKQNERIYRIYADLNLRLFSCKSLFEVRATLEQVLLHQLELHALSLKLFGFDDDLPETSKRLLLDKRFTSGIYYLGRLSQQEQALLFGEKRIESVAMMLLGERGEMGLLAIGSDEGHHFHPGMDTLLITQLQKFLTLVVPQLAEY</sequence>
<comment type="caution">
    <text evidence="2">The sequence shown here is derived from an EMBL/GenBank/DDBJ whole genome shotgun (WGS) entry which is preliminary data.</text>
</comment>
<dbReference type="EMBL" id="BMLS01000001">
    <property type="protein sequence ID" value="GGO66403.1"/>
    <property type="molecule type" value="Genomic_DNA"/>
</dbReference>
<dbReference type="PANTHER" id="PTHR38765:SF1">
    <property type="entry name" value="DUF484 DOMAIN-CONTAINING PROTEIN"/>
    <property type="match status" value="1"/>
</dbReference>
<name>A0A917YTQ0_9ALTE</name>
<evidence type="ECO:0000313" key="3">
    <source>
        <dbReference type="Proteomes" id="UP000606935"/>
    </source>
</evidence>
<evidence type="ECO:0008006" key="4">
    <source>
        <dbReference type="Google" id="ProtNLM"/>
    </source>
</evidence>
<gene>
    <name evidence="2" type="ORF">GCM10010982_10510</name>
</gene>
<organism evidence="2 3">
    <name type="scientific">Bowmanella pacifica</name>
    <dbReference type="NCBI Taxonomy" id="502051"/>
    <lineage>
        <taxon>Bacteria</taxon>
        <taxon>Pseudomonadati</taxon>
        <taxon>Pseudomonadota</taxon>
        <taxon>Gammaproteobacteria</taxon>
        <taxon>Alteromonadales</taxon>
        <taxon>Alteromonadaceae</taxon>
        <taxon>Bowmanella</taxon>
    </lineage>
</organism>
<dbReference type="PANTHER" id="PTHR38765">
    <property type="entry name" value="DUF484 DOMAIN-CONTAINING PROTEIN"/>
    <property type="match status" value="1"/>
</dbReference>
<dbReference type="Pfam" id="PF04340">
    <property type="entry name" value="DUF484"/>
    <property type="match status" value="1"/>
</dbReference>
<dbReference type="Proteomes" id="UP000606935">
    <property type="component" value="Unassembled WGS sequence"/>
</dbReference>
<dbReference type="InterPro" id="IPR029016">
    <property type="entry name" value="GAF-like_dom_sf"/>
</dbReference>
<reference evidence="2" key="2">
    <citation type="submission" date="2020-09" db="EMBL/GenBank/DDBJ databases">
        <authorList>
            <person name="Sun Q."/>
            <person name="Zhou Y."/>
        </authorList>
    </citation>
    <scope>NUCLEOTIDE SEQUENCE</scope>
    <source>
        <strain evidence="2">CGMCC 1.7086</strain>
    </source>
</reference>
<reference evidence="2" key="1">
    <citation type="journal article" date="2014" name="Int. J. Syst. Evol. Microbiol.">
        <title>Complete genome sequence of Corynebacterium casei LMG S-19264T (=DSM 44701T), isolated from a smear-ripened cheese.</title>
        <authorList>
            <consortium name="US DOE Joint Genome Institute (JGI-PGF)"/>
            <person name="Walter F."/>
            <person name="Albersmeier A."/>
            <person name="Kalinowski J."/>
            <person name="Ruckert C."/>
        </authorList>
    </citation>
    <scope>NUCLEOTIDE SEQUENCE</scope>
    <source>
        <strain evidence="2">CGMCC 1.7086</strain>
    </source>
</reference>
<evidence type="ECO:0000256" key="1">
    <source>
        <dbReference type="SAM" id="Coils"/>
    </source>
</evidence>
<accession>A0A917YTQ0</accession>
<dbReference type="InterPro" id="IPR007435">
    <property type="entry name" value="DUF484"/>
</dbReference>
<protein>
    <recommendedName>
        <fullName evidence="4">DUF484 domain-containing protein</fullName>
    </recommendedName>
</protein>
<evidence type="ECO:0000313" key="2">
    <source>
        <dbReference type="EMBL" id="GGO66403.1"/>
    </source>
</evidence>
<dbReference type="Gene3D" id="3.30.450.40">
    <property type="match status" value="1"/>
</dbReference>
<feature type="coiled-coil region" evidence="1">
    <location>
        <begin position="57"/>
        <end position="84"/>
    </location>
</feature>
<dbReference type="AlphaFoldDB" id="A0A917YTQ0"/>